<keyword evidence="7" id="KW-1278">Translocase</keyword>
<organism evidence="10 11">
    <name type="scientific">Subtercola boreus</name>
    <dbReference type="NCBI Taxonomy" id="120213"/>
    <lineage>
        <taxon>Bacteria</taxon>
        <taxon>Bacillati</taxon>
        <taxon>Actinomycetota</taxon>
        <taxon>Actinomycetes</taxon>
        <taxon>Micrococcales</taxon>
        <taxon>Microbacteriaceae</taxon>
        <taxon>Subtercola</taxon>
    </lineage>
</organism>
<dbReference type="PANTHER" id="PTHR43790:SF9">
    <property type="entry name" value="GALACTOFURANOSE TRANSPORTER ATP-BINDING PROTEIN YTFR"/>
    <property type="match status" value="1"/>
</dbReference>
<dbReference type="InterPro" id="IPR017871">
    <property type="entry name" value="ABC_transporter-like_CS"/>
</dbReference>
<name>A0A3E0W6N5_9MICO</name>
<protein>
    <submittedName>
        <fullName evidence="10">ABC transporter ATP-binding protein</fullName>
    </submittedName>
</protein>
<keyword evidence="4" id="KW-0677">Repeat</keyword>
<dbReference type="RefSeq" id="WP_116281461.1">
    <property type="nucleotide sequence ID" value="NZ_NBXA01000002.1"/>
</dbReference>
<evidence type="ECO:0000256" key="7">
    <source>
        <dbReference type="ARBA" id="ARBA00022967"/>
    </source>
</evidence>
<dbReference type="EMBL" id="NBXA01000002">
    <property type="protein sequence ID" value="RFA16797.1"/>
    <property type="molecule type" value="Genomic_DNA"/>
</dbReference>
<keyword evidence="8" id="KW-0472">Membrane</keyword>
<comment type="subcellular location">
    <subcellularLocation>
        <location evidence="1">Cell membrane</location>
        <topology evidence="1">Peripheral membrane protein</topology>
    </subcellularLocation>
</comment>
<evidence type="ECO:0000256" key="6">
    <source>
        <dbReference type="ARBA" id="ARBA00022840"/>
    </source>
</evidence>
<dbReference type="Proteomes" id="UP000256709">
    <property type="component" value="Unassembled WGS sequence"/>
</dbReference>
<evidence type="ECO:0000256" key="5">
    <source>
        <dbReference type="ARBA" id="ARBA00022741"/>
    </source>
</evidence>
<dbReference type="InterPro" id="IPR003593">
    <property type="entry name" value="AAA+_ATPase"/>
</dbReference>
<evidence type="ECO:0000256" key="8">
    <source>
        <dbReference type="ARBA" id="ARBA00023136"/>
    </source>
</evidence>
<reference evidence="10 11" key="1">
    <citation type="submission" date="2017-04" db="EMBL/GenBank/DDBJ databases">
        <title>Comparative genome analysis of Subtercola boreus.</title>
        <authorList>
            <person name="Cho Y.-J."/>
            <person name="Cho A."/>
            <person name="Kim O.-S."/>
            <person name="Lee J.-I."/>
        </authorList>
    </citation>
    <scope>NUCLEOTIDE SEQUENCE [LARGE SCALE GENOMIC DNA]</scope>
    <source>
        <strain evidence="10 11">P27444</strain>
    </source>
</reference>
<evidence type="ECO:0000256" key="2">
    <source>
        <dbReference type="ARBA" id="ARBA00022448"/>
    </source>
</evidence>
<dbReference type="Gene3D" id="3.40.50.300">
    <property type="entry name" value="P-loop containing nucleotide triphosphate hydrolases"/>
    <property type="match status" value="2"/>
</dbReference>
<keyword evidence="6 10" id="KW-0067">ATP-binding</keyword>
<dbReference type="PROSITE" id="PS50893">
    <property type="entry name" value="ABC_TRANSPORTER_2"/>
    <property type="match status" value="2"/>
</dbReference>
<dbReference type="Pfam" id="PF00005">
    <property type="entry name" value="ABC_tran"/>
    <property type="match status" value="2"/>
</dbReference>
<evidence type="ECO:0000259" key="9">
    <source>
        <dbReference type="PROSITE" id="PS50893"/>
    </source>
</evidence>
<dbReference type="CDD" id="cd03216">
    <property type="entry name" value="ABC_Carb_Monos_I"/>
    <property type="match status" value="1"/>
</dbReference>
<dbReference type="InterPro" id="IPR027417">
    <property type="entry name" value="P-loop_NTPase"/>
</dbReference>
<sequence>MSTTLLQPDTSAGAGVLRLRMSGINKSFPGTHACRDTRLEVRPGEVHCLLGENGAGKSTLMKILSGSYQPDSGVIAIDGVDVSFANPLDGIAAGIAVIYQELDLFPDLTVAQNLYLGHSPSVGGIVRGRRRRADAREILKRVGATFSPDAIVGLLPIADQQLTAIARALTADARLIVMDEPTATLGDADVEKVHTVIRSLVAEGRSVVYISHRLDEVKEIGDRITVLRDGANVAEHRVADSTPDEWIADMIGEKKKELTAVTDRPAPTGEPLLEIERVTIKGVIDISDVSVRPGEIVGLAGLGGAGRTTFLSAVFGARRSSSSLRLAGKPLTIRSVRDATAAGFGLVPESRKTEGLMLGLSIGRNASISSIGAPPWLMPHRRGRALSTPVLAGLGVKYASVNQAVGQLSGGNQQKVVLAKWLTRGIRVLLLDEPTRGLDIGAKADLYRQVRALADNGAAVLVASSELSELVANADRIIVLHEGRKVGEFDPRLASEESITHAIISGKIS</sequence>
<keyword evidence="5" id="KW-0547">Nucleotide-binding</keyword>
<dbReference type="GO" id="GO:0005524">
    <property type="term" value="F:ATP binding"/>
    <property type="evidence" value="ECO:0007669"/>
    <property type="project" value="UniProtKB-KW"/>
</dbReference>
<dbReference type="GO" id="GO:0016887">
    <property type="term" value="F:ATP hydrolysis activity"/>
    <property type="evidence" value="ECO:0007669"/>
    <property type="project" value="InterPro"/>
</dbReference>
<dbReference type="InterPro" id="IPR050107">
    <property type="entry name" value="ABC_carbohydrate_import_ATPase"/>
</dbReference>
<evidence type="ECO:0000313" key="11">
    <source>
        <dbReference type="Proteomes" id="UP000256709"/>
    </source>
</evidence>
<gene>
    <name evidence="10" type="ORF">B7R21_01410</name>
</gene>
<dbReference type="SMART" id="SM00382">
    <property type="entry name" value="AAA"/>
    <property type="match status" value="2"/>
</dbReference>
<comment type="caution">
    <text evidence="10">The sequence shown here is derived from an EMBL/GenBank/DDBJ whole genome shotgun (WGS) entry which is preliminary data.</text>
</comment>
<dbReference type="PANTHER" id="PTHR43790">
    <property type="entry name" value="CARBOHYDRATE TRANSPORT ATP-BINDING PROTEIN MG119-RELATED"/>
    <property type="match status" value="1"/>
</dbReference>
<dbReference type="OrthoDB" id="39350at2"/>
<accession>A0A3E0W6N5</accession>
<dbReference type="SUPFAM" id="SSF52540">
    <property type="entry name" value="P-loop containing nucleoside triphosphate hydrolases"/>
    <property type="match status" value="2"/>
</dbReference>
<dbReference type="CDD" id="cd03215">
    <property type="entry name" value="ABC_Carb_Monos_II"/>
    <property type="match status" value="1"/>
</dbReference>
<evidence type="ECO:0000256" key="4">
    <source>
        <dbReference type="ARBA" id="ARBA00022737"/>
    </source>
</evidence>
<feature type="domain" description="ABC transporter" evidence="9">
    <location>
        <begin position="267"/>
        <end position="507"/>
    </location>
</feature>
<dbReference type="PROSITE" id="PS00211">
    <property type="entry name" value="ABC_TRANSPORTER_1"/>
    <property type="match status" value="1"/>
</dbReference>
<dbReference type="FunFam" id="3.40.50.300:FF:000127">
    <property type="entry name" value="Ribose import ATP-binding protein RbsA"/>
    <property type="match status" value="1"/>
</dbReference>
<keyword evidence="3" id="KW-1003">Cell membrane</keyword>
<evidence type="ECO:0000256" key="1">
    <source>
        <dbReference type="ARBA" id="ARBA00004202"/>
    </source>
</evidence>
<proteinExistence type="predicted"/>
<evidence type="ECO:0000256" key="3">
    <source>
        <dbReference type="ARBA" id="ARBA00022475"/>
    </source>
</evidence>
<feature type="domain" description="ABC transporter" evidence="9">
    <location>
        <begin position="19"/>
        <end position="254"/>
    </location>
</feature>
<dbReference type="AlphaFoldDB" id="A0A3E0W6N5"/>
<dbReference type="InterPro" id="IPR003439">
    <property type="entry name" value="ABC_transporter-like_ATP-bd"/>
</dbReference>
<evidence type="ECO:0000313" key="10">
    <source>
        <dbReference type="EMBL" id="RFA16797.1"/>
    </source>
</evidence>
<keyword evidence="2" id="KW-0813">Transport</keyword>
<dbReference type="GO" id="GO:0005886">
    <property type="term" value="C:plasma membrane"/>
    <property type="evidence" value="ECO:0007669"/>
    <property type="project" value="UniProtKB-SubCell"/>
</dbReference>